<evidence type="ECO:0000259" key="3">
    <source>
        <dbReference type="Pfam" id="PF04677"/>
    </source>
</evidence>
<dbReference type="Proteomes" id="UP000007797">
    <property type="component" value="Unassembled WGS sequence"/>
</dbReference>
<feature type="compositionally biased region" description="Basic and acidic residues" evidence="1">
    <location>
        <begin position="292"/>
        <end position="303"/>
    </location>
</feature>
<evidence type="ECO:0000313" key="5">
    <source>
        <dbReference type="Proteomes" id="UP000007797"/>
    </source>
</evidence>
<feature type="domain" description="Cwf19-like C-terminal" evidence="3">
    <location>
        <begin position="323"/>
        <end position="441"/>
    </location>
</feature>
<name>F4Q4R5_CACFS</name>
<dbReference type="Pfam" id="PF04677">
    <property type="entry name" value="CwfJ_C_1"/>
    <property type="match status" value="1"/>
</dbReference>
<keyword evidence="5" id="KW-1185">Reference proteome</keyword>
<dbReference type="InterPro" id="IPR040194">
    <property type="entry name" value="Cwf19-like"/>
</dbReference>
<accession>F4Q4R5</accession>
<feature type="region of interest" description="Disordered" evidence="1">
    <location>
        <begin position="285"/>
        <end position="322"/>
    </location>
</feature>
<dbReference type="STRING" id="1054147.F4Q4R5"/>
<evidence type="ECO:0000256" key="1">
    <source>
        <dbReference type="SAM" id="MobiDB-lite"/>
    </source>
</evidence>
<dbReference type="GO" id="GO:0071014">
    <property type="term" value="C:post-mRNA release spliceosomal complex"/>
    <property type="evidence" value="ECO:0007669"/>
    <property type="project" value="TreeGrafter"/>
</dbReference>
<sequence length="601" mass="69136">MSVKVLVCGDIGGNFKTIFDRVDKVNQSKAGPFDILLCVGSFFERFQQQTQGHGHHHHHQQQQHQQQEEIDIKDFLKDRKLSLPTYFIINSMNEIKYLEKYGVSVEDGGQICDNLFYLGRRGILEYKGATIAYLSGHATFPVKDSYDENQPLAITKQDISTLIQDKSKFKSIDILLSNQWPRGILNGVTDPIVNSMKNPYQKGYDSIKEIVVGLAPAYHFSKDLHYFQRLPYKNTNSGESSSSLTRFLSLSSVYNDKNEKYLFAMNYQPSKETNVQDATEFPFTTTTTIKRQKTDGDESRQRYGDNNNNSGESYQKGKNKRSHNHLNETKECWFCLSSKNLESHLIVNIGSECYLAMPKGGIVNDHTLIIYIEHKPSFVSLSDDERKDAYKYLDALRKYYKQNGDTVPIVFERNVKVQVNDKDFTHGHLQVVPVPSKLSQQDIIDGFQKLATEKGFTFEHAKNQQEFLTAVQNDQDYFMVILPDNSIIYLVLDQKLLAAKKLAQEEKEKEIKEGEGEEEEGDKDTKTKQQQDKVMPIFEMQFGRHAIVDLLEIPERLNWKKCILDQEQETKQTEQFREAFQPFYDEGGDNDNDNGTTATNE</sequence>
<feature type="domain" description="Cwf19-like protein C-terminal" evidence="2">
    <location>
        <begin position="461"/>
        <end position="583"/>
    </location>
</feature>
<dbReference type="EMBL" id="GL883021">
    <property type="protein sequence ID" value="EGG17861.1"/>
    <property type="molecule type" value="Genomic_DNA"/>
</dbReference>
<dbReference type="RefSeq" id="XP_004356345.1">
    <property type="nucleotide sequence ID" value="XM_004356292.1"/>
</dbReference>
<dbReference type="GeneID" id="14869877"/>
<reference evidence="5" key="1">
    <citation type="journal article" date="2011" name="Genome Res.">
        <title>Phylogeny-wide analysis of social amoeba genomes highlights ancient origins for complex intercellular communication.</title>
        <authorList>
            <person name="Heidel A.J."/>
            <person name="Lawal H.M."/>
            <person name="Felder M."/>
            <person name="Schilde C."/>
            <person name="Helps N.R."/>
            <person name="Tunggal B."/>
            <person name="Rivero F."/>
            <person name="John U."/>
            <person name="Schleicher M."/>
            <person name="Eichinger L."/>
            <person name="Platzer M."/>
            <person name="Noegel A.A."/>
            <person name="Schaap P."/>
            <person name="Gloeckner G."/>
        </authorList>
    </citation>
    <scope>NUCLEOTIDE SEQUENCE [LARGE SCALE GENOMIC DNA]</scope>
    <source>
        <strain evidence="5">SH3</strain>
    </source>
</reference>
<dbReference type="GO" id="GO:0000398">
    <property type="term" value="P:mRNA splicing, via spliceosome"/>
    <property type="evidence" value="ECO:0007669"/>
    <property type="project" value="TreeGrafter"/>
</dbReference>
<dbReference type="InterPro" id="IPR006768">
    <property type="entry name" value="Cwf19-like_C_dom-1"/>
</dbReference>
<dbReference type="GO" id="GO:0061632">
    <property type="term" value="F:RNA lariat debranching enzyme activator activity"/>
    <property type="evidence" value="ECO:0007669"/>
    <property type="project" value="TreeGrafter"/>
</dbReference>
<dbReference type="KEGG" id="dfa:DFA_08862"/>
<dbReference type="Gene3D" id="3.30.428.10">
    <property type="entry name" value="HIT-like"/>
    <property type="match status" value="1"/>
</dbReference>
<dbReference type="OMA" id="IVPITHY"/>
<gene>
    <name evidence="4" type="ORF">DFA_08862</name>
</gene>
<dbReference type="Pfam" id="PF04676">
    <property type="entry name" value="CwfJ_C_2"/>
    <property type="match status" value="1"/>
</dbReference>
<evidence type="ECO:0000313" key="4">
    <source>
        <dbReference type="EMBL" id="EGG17861.1"/>
    </source>
</evidence>
<evidence type="ECO:0000259" key="2">
    <source>
        <dbReference type="Pfam" id="PF04676"/>
    </source>
</evidence>
<dbReference type="CDD" id="cd07380">
    <property type="entry name" value="MPP_CWF19_N"/>
    <property type="match status" value="1"/>
</dbReference>
<proteinExistence type="predicted"/>
<dbReference type="PANTHER" id="PTHR12072">
    <property type="entry name" value="CWF19, CELL CYCLE CONTROL PROTEIN"/>
    <property type="match status" value="1"/>
</dbReference>
<dbReference type="OrthoDB" id="444325at2759"/>
<feature type="compositionally biased region" description="Polar residues" evidence="1">
    <location>
        <begin position="304"/>
        <end position="313"/>
    </location>
</feature>
<dbReference type="AlphaFoldDB" id="F4Q4R5"/>
<feature type="region of interest" description="Disordered" evidence="1">
    <location>
        <begin position="574"/>
        <end position="601"/>
    </location>
</feature>
<dbReference type="PANTHER" id="PTHR12072:SF4">
    <property type="entry name" value="CWF19-LIKE PROTEIN 1"/>
    <property type="match status" value="1"/>
</dbReference>
<protein>
    <submittedName>
        <fullName evidence="4">CwfJ family protein</fullName>
    </submittedName>
</protein>
<organism evidence="4 5">
    <name type="scientific">Cavenderia fasciculata</name>
    <name type="common">Slime mold</name>
    <name type="synonym">Dictyostelium fasciculatum</name>
    <dbReference type="NCBI Taxonomy" id="261658"/>
    <lineage>
        <taxon>Eukaryota</taxon>
        <taxon>Amoebozoa</taxon>
        <taxon>Evosea</taxon>
        <taxon>Eumycetozoa</taxon>
        <taxon>Dictyostelia</taxon>
        <taxon>Acytosteliales</taxon>
        <taxon>Cavenderiaceae</taxon>
        <taxon>Cavenderia</taxon>
    </lineage>
</organism>
<dbReference type="SUPFAM" id="SSF54197">
    <property type="entry name" value="HIT-like"/>
    <property type="match status" value="1"/>
</dbReference>
<dbReference type="InterPro" id="IPR036265">
    <property type="entry name" value="HIT-like_sf"/>
</dbReference>
<dbReference type="InterPro" id="IPR006767">
    <property type="entry name" value="Cwf19-like_C_dom-2"/>
</dbReference>
<feature type="region of interest" description="Disordered" evidence="1">
    <location>
        <begin position="508"/>
        <end position="532"/>
    </location>
</feature>